<accession>A0A0P0WVV2</accession>
<reference evidence="1 2" key="2">
    <citation type="journal article" date="2013" name="Plant Cell Physiol.">
        <title>Rice Annotation Project Database (RAP-DB): an integrative and interactive database for rice genomics.</title>
        <authorList>
            <person name="Sakai H."/>
            <person name="Lee S.S."/>
            <person name="Tanaka T."/>
            <person name="Numa H."/>
            <person name="Kim J."/>
            <person name="Kawahara Y."/>
            <person name="Wakimoto H."/>
            <person name="Yang C.C."/>
            <person name="Iwamoto M."/>
            <person name="Abe T."/>
            <person name="Yamada Y."/>
            <person name="Muto A."/>
            <person name="Inokuchi H."/>
            <person name="Ikemura T."/>
            <person name="Matsumoto T."/>
            <person name="Sasaki T."/>
            <person name="Itoh T."/>
        </authorList>
    </citation>
    <scope>NUCLEOTIDE SEQUENCE [LARGE SCALE GENOMIC DNA]</scope>
    <source>
        <strain evidence="2">cv. Nipponbare</strain>
    </source>
</reference>
<dbReference type="PaxDb" id="39947-A0A0P0WVV2"/>
<evidence type="ECO:0000313" key="2">
    <source>
        <dbReference type="Proteomes" id="UP000059680"/>
    </source>
</evidence>
<reference evidence="2" key="1">
    <citation type="journal article" date="2005" name="Nature">
        <title>The map-based sequence of the rice genome.</title>
        <authorList>
            <consortium name="International rice genome sequencing project (IRGSP)"/>
            <person name="Matsumoto T."/>
            <person name="Wu J."/>
            <person name="Kanamori H."/>
            <person name="Katayose Y."/>
            <person name="Fujisawa M."/>
            <person name="Namiki N."/>
            <person name="Mizuno H."/>
            <person name="Yamamoto K."/>
            <person name="Antonio B.A."/>
            <person name="Baba T."/>
            <person name="Sakata K."/>
            <person name="Nagamura Y."/>
            <person name="Aoki H."/>
            <person name="Arikawa K."/>
            <person name="Arita K."/>
            <person name="Bito T."/>
            <person name="Chiden Y."/>
            <person name="Fujitsuka N."/>
            <person name="Fukunaka R."/>
            <person name="Hamada M."/>
            <person name="Harada C."/>
            <person name="Hayashi A."/>
            <person name="Hijishita S."/>
            <person name="Honda M."/>
            <person name="Hosokawa S."/>
            <person name="Ichikawa Y."/>
            <person name="Idonuma A."/>
            <person name="Iijima M."/>
            <person name="Ikeda M."/>
            <person name="Ikeno M."/>
            <person name="Ito K."/>
            <person name="Ito S."/>
            <person name="Ito T."/>
            <person name="Ito Y."/>
            <person name="Ito Y."/>
            <person name="Iwabuchi A."/>
            <person name="Kamiya K."/>
            <person name="Karasawa W."/>
            <person name="Kurita K."/>
            <person name="Katagiri S."/>
            <person name="Kikuta A."/>
            <person name="Kobayashi H."/>
            <person name="Kobayashi N."/>
            <person name="Machita K."/>
            <person name="Maehara T."/>
            <person name="Masukawa M."/>
            <person name="Mizubayashi T."/>
            <person name="Mukai Y."/>
            <person name="Nagasaki H."/>
            <person name="Nagata Y."/>
            <person name="Naito S."/>
            <person name="Nakashima M."/>
            <person name="Nakama Y."/>
            <person name="Nakamichi Y."/>
            <person name="Nakamura M."/>
            <person name="Meguro A."/>
            <person name="Negishi M."/>
            <person name="Ohta I."/>
            <person name="Ohta T."/>
            <person name="Okamoto M."/>
            <person name="Ono N."/>
            <person name="Saji S."/>
            <person name="Sakaguchi M."/>
            <person name="Sakai K."/>
            <person name="Shibata M."/>
            <person name="Shimokawa T."/>
            <person name="Song J."/>
            <person name="Takazaki Y."/>
            <person name="Terasawa K."/>
            <person name="Tsugane M."/>
            <person name="Tsuji K."/>
            <person name="Ueda S."/>
            <person name="Waki K."/>
            <person name="Yamagata H."/>
            <person name="Yamamoto M."/>
            <person name="Yamamoto S."/>
            <person name="Yamane H."/>
            <person name="Yoshiki S."/>
            <person name="Yoshihara R."/>
            <person name="Yukawa K."/>
            <person name="Zhong H."/>
            <person name="Yano M."/>
            <person name="Yuan Q."/>
            <person name="Ouyang S."/>
            <person name="Liu J."/>
            <person name="Jones K.M."/>
            <person name="Gansberger K."/>
            <person name="Moffat K."/>
            <person name="Hill J."/>
            <person name="Bera J."/>
            <person name="Fadrosh D."/>
            <person name="Jin S."/>
            <person name="Johri S."/>
            <person name="Kim M."/>
            <person name="Overton L."/>
            <person name="Reardon M."/>
            <person name="Tsitrin T."/>
            <person name="Vuong H."/>
            <person name="Weaver B."/>
            <person name="Ciecko A."/>
            <person name="Tallon L."/>
            <person name="Jackson J."/>
            <person name="Pai G."/>
            <person name="Aken S.V."/>
            <person name="Utterback T."/>
            <person name="Reidmuller S."/>
            <person name="Feldblyum T."/>
            <person name="Hsiao J."/>
            <person name="Zismann V."/>
            <person name="Iobst S."/>
            <person name="de Vazeille A.R."/>
            <person name="Buell C.R."/>
            <person name="Ying K."/>
            <person name="Li Y."/>
            <person name="Lu T."/>
            <person name="Huang Y."/>
            <person name="Zhao Q."/>
            <person name="Feng Q."/>
            <person name="Zhang L."/>
            <person name="Zhu J."/>
            <person name="Weng Q."/>
            <person name="Mu J."/>
            <person name="Lu Y."/>
            <person name="Fan D."/>
            <person name="Liu Y."/>
            <person name="Guan J."/>
            <person name="Zhang Y."/>
            <person name="Yu S."/>
            <person name="Liu X."/>
            <person name="Zhang Y."/>
            <person name="Hong G."/>
            <person name="Han B."/>
            <person name="Choisne N."/>
            <person name="Demange N."/>
            <person name="Orjeda G."/>
            <person name="Samain S."/>
            <person name="Cattolico L."/>
            <person name="Pelletier E."/>
            <person name="Couloux A."/>
            <person name="Segurens B."/>
            <person name="Wincker P."/>
            <person name="D'Hont A."/>
            <person name="Scarpelli C."/>
            <person name="Weissenbach J."/>
            <person name="Salanoubat M."/>
            <person name="Quetier F."/>
            <person name="Yu Y."/>
            <person name="Kim H.R."/>
            <person name="Rambo T."/>
            <person name="Currie J."/>
            <person name="Collura K."/>
            <person name="Luo M."/>
            <person name="Yang T."/>
            <person name="Ammiraju J.S.S."/>
            <person name="Engler F."/>
            <person name="Soderlund C."/>
            <person name="Wing R.A."/>
            <person name="Palmer L.E."/>
            <person name="de la Bastide M."/>
            <person name="Spiegel L."/>
            <person name="Nascimento L."/>
            <person name="Zutavern T."/>
            <person name="O'Shaughnessy A."/>
            <person name="Dike S."/>
            <person name="Dedhia N."/>
            <person name="Preston R."/>
            <person name="Balija V."/>
            <person name="McCombie W.R."/>
            <person name="Chow T."/>
            <person name="Chen H."/>
            <person name="Chung M."/>
            <person name="Chen C."/>
            <person name="Shaw J."/>
            <person name="Wu H."/>
            <person name="Hsiao K."/>
            <person name="Chao Y."/>
            <person name="Chu M."/>
            <person name="Cheng C."/>
            <person name="Hour A."/>
            <person name="Lee P."/>
            <person name="Lin S."/>
            <person name="Lin Y."/>
            <person name="Liou J."/>
            <person name="Liu S."/>
            <person name="Hsing Y."/>
            <person name="Raghuvanshi S."/>
            <person name="Mohanty A."/>
            <person name="Bharti A.K."/>
            <person name="Gaur A."/>
            <person name="Gupta V."/>
            <person name="Kumar D."/>
            <person name="Ravi V."/>
            <person name="Vij S."/>
            <person name="Kapur A."/>
            <person name="Khurana P."/>
            <person name="Khurana P."/>
            <person name="Khurana J.P."/>
            <person name="Tyagi A.K."/>
            <person name="Gaikwad K."/>
            <person name="Singh A."/>
            <person name="Dalal V."/>
            <person name="Srivastava S."/>
            <person name="Dixit A."/>
            <person name="Pal A.K."/>
            <person name="Ghazi I.A."/>
            <person name="Yadav M."/>
            <person name="Pandit A."/>
            <person name="Bhargava A."/>
            <person name="Sureshbabu K."/>
            <person name="Batra K."/>
            <person name="Sharma T.R."/>
            <person name="Mohapatra T."/>
            <person name="Singh N.K."/>
            <person name="Messing J."/>
            <person name="Nelson A.B."/>
            <person name="Fuks G."/>
            <person name="Kavchok S."/>
            <person name="Keizer G."/>
            <person name="Linton E."/>
            <person name="Llaca V."/>
            <person name="Song R."/>
            <person name="Tanyolac B."/>
            <person name="Young S."/>
            <person name="Ho-Il K."/>
            <person name="Hahn J.H."/>
            <person name="Sangsakoo G."/>
            <person name="Vanavichit A."/>
            <person name="de Mattos Luiz.A.T."/>
            <person name="Zimmer P.D."/>
            <person name="Malone G."/>
            <person name="Dellagostin O."/>
            <person name="de Oliveira A.C."/>
            <person name="Bevan M."/>
            <person name="Bancroft I."/>
            <person name="Minx P."/>
            <person name="Cordum H."/>
            <person name="Wilson R."/>
            <person name="Cheng Z."/>
            <person name="Jin W."/>
            <person name="Jiang J."/>
            <person name="Leong S.A."/>
            <person name="Iwama H."/>
            <person name="Gojobori T."/>
            <person name="Itoh T."/>
            <person name="Niimura Y."/>
            <person name="Fujii Y."/>
            <person name="Habara T."/>
            <person name="Sakai H."/>
            <person name="Sato Y."/>
            <person name="Wilson G."/>
            <person name="Kumar K."/>
            <person name="McCouch S."/>
            <person name="Juretic N."/>
            <person name="Hoen D."/>
            <person name="Wright S."/>
            <person name="Bruskiewich R."/>
            <person name="Bureau T."/>
            <person name="Miyao A."/>
            <person name="Hirochika H."/>
            <person name="Nishikawa T."/>
            <person name="Kadowaki K."/>
            <person name="Sugiura M."/>
            <person name="Burr B."/>
            <person name="Sasaki T."/>
        </authorList>
    </citation>
    <scope>NUCLEOTIDE SEQUENCE [LARGE SCALE GENOMIC DNA]</scope>
    <source>
        <strain evidence="2">cv. Nipponbare</strain>
    </source>
</reference>
<dbReference type="ExpressionAtlas" id="A0A0P0WVV2">
    <property type="expression patterns" value="baseline and differential"/>
</dbReference>
<proteinExistence type="predicted"/>
<protein>
    <submittedName>
        <fullName evidence="1">Os06g0288400 protein</fullName>
    </submittedName>
</protein>
<gene>
    <name evidence="1" type="ordered locus">Os06g0288400</name>
    <name evidence="1" type="ORF">OSNPB_060288400</name>
</gene>
<dbReference type="EMBL" id="AP014962">
    <property type="protein sequence ID" value="BAS97298.1"/>
    <property type="molecule type" value="Genomic_DNA"/>
</dbReference>
<name>A0A0P0WVV2_ORYSJ</name>
<dbReference type="InParanoid" id="A0A0P0WVV2"/>
<feature type="non-terminal residue" evidence="1">
    <location>
        <position position="1"/>
    </location>
</feature>
<evidence type="ECO:0000313" key="1">
    <source>
        <dbReference type="EMBL" id="BAS97298.1"/>
    </source>
</evidence>
<dbReference type="Proteomes" id="UP000059680">
    <property type="component" value="Chromosome 6"/>
</dbReference>
<sequence>VLLFLAHSSSRPRRSDSSLPPLLRVLAGADAAVLLLPHRRGCPPCSLLLRPAAGAAAAVLLARSSSAPLPALRRVLAGADFGPFSGAGTDLDLGP</sequence>
<dbReference type="AlphaFoldDB" id="A0A0P0WVV2"/>
<dbReference type="Gramene" id="Os06t0288400-01">
    <property type="protein sequence ID" value="Os06t0288400-01"/>
    <property type="gene ID" value="Os06g0288400"/>
</dbReference>
<keyword evidence="2" id="KW-1185">Reference proteome</keyword>
<organism evidence="1 2">
    <name type="scientific">Oryza sativa subsp. japonica</name>
    <name type="common">Rice</name>
    <dbReference type="NCBI Taxonomy" id="39947"/>
    <lineage>
        <taxon>Eukaryota</taxon>
        <taxon>Viridiplantae</taxon>
        <taxon>Streptophyta</taxon>
        <taxon>Embryophyta</taxon>
        <taxon>Tracheophyta</taxon>
        <taxon>Spermatophyta</taxon>
        <taxon>Magnoliopsida</taxon>
        <taxon>Liliopsida</taxon>
        <taxon>Poales</taxon>
        <taxon>Poaceae</taxon>
        <taxon>BOP clade</taxon>
        <taxon>Oryzoideae</taxon>
        <taxon>Oryzeae</taxon>
        <taxon>Oryzinae</taxon>
        <taxon>Oryza</taxon>
        <taxon>Oryza sativa</taxon>
    </lineage>
</organism>
<reference evidence="1 2" key="3">
    <citation type="journal article" date="2013" name="Rice">
        <title>Improvement of the Oryza sativa Nipponbare reference genome using next generation sequence and optical map data.</title>
        <authorList>
            <person name="Kawahara Y."/>
            <person name="de la Bastide M."/>
            <person name="Hamilton J.P."/>
            <person name="Kanamori H."/>
            <person name="McCombie W.R."/>
            <person name="Ouyang S."/>
            <person name="Schwartz D.C."/>
            <person name="Tanaka T."/>
            <person name="Wu J."/>
            <person name="Zhou S."/>
            <person name="Childs K.L."/>
            <person name="Davidson R.M."/>
            <person name="Lin H."/>
            <person name="Quesada-Ocampo L."/>
            <person name="Vaillancourt B."/>
            <person name="Sakai H."/>
            <person name="Lee S.S."/>
            <person name="Kim J."/>
            <person name="Numa H."/>
            <person name="Itoh T."/>
            <person name="Buell C.R."/>
            <person name="Matsumoto T."/>
        </authorList>
    </citation>
    <scope>NUCLEOTIDE SEQUENCE [LARGE SCALE GENOMIC DNA]</scope>
    <source>
        <strain evidence="2">cv. Nipponbare</strain>
    </source>
</reference>